<accession>A0AAD1XHP3</accession>
<sequence length="303" mass="35040">MIKKPSSQWNEFCDRLSNIKKKSNREVLCTECWMLLNYEQKTKHRSKFPHHQEGVLTSTQFASELQFYHIALANHKVIKKENGVELIVQPLFYDAVLDGGHVNMMEDLCREMHSAPRSLLKSHVTNNFGPFAEKCSLKNCSSCLELESNCRCLPKMNKMQSIDAYLDKMMAEMSQFESKAYSQLYCTLNQDVPYFQPMYPQSQMPLFEVEVIDIPENSEPYNYDYVHSTECSRMQSEPNSHCCILSQGRKRNSFQLMSPYPTTPSFKDYQRNNYGSSHQSQCFPEPLCKLSSLNSLASSLGNF</sequence>
<protein>
    <submittedName>
        <fullName evidence="1">Uncharacterized protein</fullName>
    </submittedName>
</protein>
<dbReference type="AlphaFoldDB" id="A0AAD1XHP3"/>
<reference evidence="1" key="1">
    <citation type="submission" date="2023-07" db="EMBL/GenBank/DDBJ databases">
        <authorList>
            <consortium name="AG Swart"/>
            <person name="Singh M."/>
            <person name="Singh A."/>
            <person name="Seah K."/>
            <person name="Emmerich C."/>
        </authorList>
    </citation>
    <scope>NUCLEOTIDE SEQUENCE</scope>
    <source>
        <strain evidence="1">DP1</strain>
    </source>
</reference>
<dbReference type="EMBL" id="CAMPGE010014212">
    <property type="protein sequence ID" value="CAI2372897.1"/>
    <property type="molecule type" value="Genomic_DNA"/>
</dbReference>
<keyword evidence="2" id="KW-1185">Reference proteome</keyword>
<gene>
    <name evidence="1" type="ORF">ECRASSUSDP1_LOCUS14233</name>
</gene>
<evidence type="ECO:0000313" key="1">
    <source>
        <dbReference type="EMBL" id="CAI2372897.1"/>
    </source>
</evidence>
<name>A0AAD1XHP3_EUPCR</name>
<comment type="caution">
    <text evidence="1">The sequence shown here is derived from an EMBL/GenBank/DDBJ whole genome shotgun (WGS) entry which is preliminary data.</text>
</comment>
<evidence type="ECO:0000313" key="2">
    <source>
        <dbReference type="Proteomes" id="UP001295684"/>
    </source>
</evidence>
<proteinExistence type="predicted"/>
<dbReference type="Proteomes" id="UP001295684">
    <property type="component" value="Unassembled WGS sequence"/>
</dbReference>
<organism evidence="1 2">
    <name type="scientific">Euplotes crassus</name>
    <dbReference type="NCBI Taxonomy" id="5936"/>
    <lineage>
        <taxon>Eukaryota</taxon>
        <taxon>Sar</taxon>
        <taxon>Alveolata</taxon>
        <taxon>Ciliophora</taxon>
        <taxon>Intramacronucleata</taxon>
        <taxon>Spirotrichea</taxon>
        <taxon>Hypotrichia</taxon>
        <taxon>Euplotida</taxon>
        <taxon>Euplotidae</taxon>
        <taxon>Moneuplotes</taxon>
    </lineage>
</organism>